<accession>A0A811N7Y8</accession>
<feature type="domain" description="C2H2-type" evidence="2">
    <location>
        <begin position="855"/>
        <end position="877"/>
    </location>
</feature>
<dbReference type="Pfam" id="PF12874">
    <property type="entry name" value="zf-met"/>
    <property type="match status" value="3"/>
</dbReference>
<feature type="region of interest" description="Disordered" evidence="1">
    <location>
        <begin position="758"/>
        <end position="782"/>
    </location>
</feature>
<dbReference type="GO" id="GO:0005524">
    <property type="term" value="F:ATP binding"/>
    <property type="evidence" value="ECO:0007669"/>
    <property type="project" value="InterPro"/>
</dbReference>
<dbReference type="PROSITE" id="PS00028">
    <property type="entry name" value="ZINC_FINGER_C2H2_1"/>
    <property type="match status" value="2"/>
</dbReference>
<keyword evidence="4" id="KW-1185">Reference proteome</keyword>
<organism evidence="3 4">
    <name type="scientific">Miscanthus lutarioriparius</name>
    <dbReference type="NCBI Taxonomy" id="422564"/>
    <lineage>
        <taxon>Eukaryota</taxon>
        <taxon>Viridiplantae</taxon>
        <taxon>Streptophyta</taxon>
        <taxon>Embryophyta</taxon>
        <taxon>Tracheophyta</taxon>
        <taxon>Spermatophyta</taxon>
        <taxon>Magnoliopsida</taxon>
        <taxon>Liliopsida</taxon>
        <taxon>Poales</taxon>
        <taxon>Poaceae</taxon>
        <taxon>PACMAD clade</taxon>
        <taxon>Panicoideae</taxon>
        <taxon>Andropogonodae</taxon>
        <taxon>Andropogoneae</taxon>
        <taxon>Saccharinae</taxon>
        <taxon>Miscanthus</taxon>
    </lineage>
</organism>
<dbReference type="SMART" id="SM00451">
    <property type="entry name" value="ZnF_U1"/>
    <property type="match status" value="3"/>
</dbReference>
<evidence type="ECO:0000313" key="4">
    <source>
        <dbReference type="Proteomes" id="UP000604825"/>
    </source>
</evidence>
<proteinExistence type="predicted"/>
<reference evidence="3" key="1">
    <citation type="submission" date="2020-10" db="EMBL/GenBank/DDBJ databases">
        <authorList>
            <person name="Han B."/>
            <person name="Lu T."/>
            <person name="Zhao Q."/>
            <person name="Huang X."/>
            <person name="Zhao Y."/>
        </authorList>
    </citation>
    <scope>NUCLEOTIDE SEQUENCE</scope>
</reference>
<feature type="domain" description="C2H2-type" evidence="2">
    <location>
        <begin position="919"/>
        <end position="941"/>
    </location>
</feature>
<feature type="compositionally biased region" description="Polar residues" evidence="1">
    <location>
        <begin position="14"/>
        <end position="24"/>
    </location>
</feature>
<sequence length="985" mass="109956">MASRRASNARSSLVRKQSQITAIFSSSPTPSPSPSGPSPGASKPSPSPLNRSARTRSPLAAVSPSPPKLPQPQQKQKKGKKDKEERDAVAPHGGCGCTGRWTTRGTRGGWAYDAASRRHRVKYADGDEEEVDLGKEKFESAAAVEDSAPPPARKLRRLRRMSDTSVAKSPAVAEDSAGDSTEDEDWKRDTVVEDDSEEVELDEEDEEEVVAVRSRKGNPKNSLLMSGSTPSTLGSGLTSESGSKISKKKKNVDEASLDFAKRFTFEAVNTTRKVEPEVPMSCGQRANDGNDYTALTGDAAERIGQRDAEKFKFLGEGRKDAKGRRPGSPGFDPRTLLLPPQFLKSLTGGQRQWWEFKSQHMDKVLFFKGEQPHCGFPEKNLSANLEKLAEKGYRVLVVEQTDSPEQLELRRKEMGIKDKAVTAAVPPINPERALAMEFARREPEILRLYATQTRLRQPTGPKTPQPPLGWELPEITITVKKPRSCERAKSPSPRRWRCAVCQVDAASERELQLHRARAGKKHRAKSNAAAVEARTKAIGALEVAKPKKRRLQYKRRTKQTLSRRVQSSMRCIKLLDAKCPILKCFNVEWINQQPTRERTAGVKRKLTAPSSPVKKQKPLGQWSCTVCQDSTMLVPCTVDPMLVIREALLSQLQKDRLRQEIIQAELAKIEHAMVLRNGSRHGTAADDVEWTKPVPFTFREQSMKPWRWSVSQECYVDVDEIHDPKQKEGSHRSVALKSEKPAMEDGVDELLRPCCNGKAGQENSKLEEQKSQESSETTLAKKTTPSSVKWSCDICRVGAPTEGHLQQHFAGQKHRSKVAAFVSRNNANSQKAKAAAAKSENMRQYDEKPRLTWVCRFCQSNCTCKSNLENHLRGKRHKAKIQSLLEECKNMAVNCGSLNSQPNIVTQDEDNNPASTWNCSLCQAKCSRQSDLANHLRGKRHQLNFLVVQVEGKQYLTEWGCGICHAKCKPLFSWQNIPKCTVAMK</sequence>
<dbReference type="GO" id="GO:0030983">
    <property type="term" value="F:mismatched DNA binding"/>
    <property type="evidence" value="ECO:0007669"/>
    <property type="project" value="InterPro"/>
</dbReference>
<dbReference type="InterPro" id="IPR036236">
    <property type="entry name" value="Znf_C2H2_sf"/>
</dbReference>
<feature type="compositionally biased region" description="Acidic residues" evidence="1">
    <location>
        <begin position="192"/>
        <end position="209"/>
    </location>
</feature>
<dbReference type="OrthoDB" id="434647at2759"/>
<dbReference type="PANTHER" id="PTHR47487:SF19">
    <property type="entry name" value="ZINC FINGER PROTEIN 346"/>
    <property type="match status" value="1"/>
</dbReference>
<dbReference type="SMART" id="SM00355">
    <property type="entry name" value="ZnF_C2H2"/>
    <property type="match status" value="4"/>
</dbReference>
<dbReference type="Gene3D" id="3.40.1170.10">
    <property type="entry name" value="DNA repair protein MutS, domain I"/>
    <property type="match status" value="2"/>
</dbReference>
<evidence type="ECO:0000313" key="3">
    <source>
        <dbReference type="EMBL" id="CAD6219245.1"/>
    </source>
</evidence>
<dbReference type="SUPFAM" id="SSF57667">
    <property type="entry name" value="beta-beta-alpha zinc fingers"/>
    <property type="match status" value="3"/>
</dbReference>
<evidence type="ECO:0000256" key="1">
    <source>
        <dbReference type="SAM" id="MobiDB-lite"/>
    </source>
</evidence>
<dbReference type="Gene3D" id="3.30.160.60">
    <property type="entry name" value="Classic Zinc Finger"/>
    <property type="match status" value="3"/>
</dbReference>
<feature type="region of interest" description="Disordered" evidence="1">
    <location>
        <begin position="315"/>
        <end position="334"/>
    </location>
</feature>
<name>A0A811N7Y8_9POAL</name>
<dbReference type="InterPro" id="IPR013087">
    <property type="entry name" value="Znf_C2H2_type"/>
</dbReference>
<protein>
    <recommendedName>
        <fullName evidence="2">C2H2-type domain-containing protein</fullName>
    </recommendedName>
</protein>
<dbReference type="GO" id="GO:0008270">
    <property type="term" value="F:zinc ion binding"/>
    <property type="evidence" value="ECO:0007669"/>
    <property type="project" value="InterPro"/>
</dbReference>
<comment type="caution">
    <text evidence="3">The sequence shown here is derived from an EMBL/GenBank/DDBJ whole genome shotgun (WGS) entry which is preliminary data.</text>
</comment>
<dbReference type="Proteomes" id="UP000604825">
    <property type="component" value="Unassembled WGS sequence"/>
</dbReference>
<dbReference type="InterPro" id="IPR003604">
    <property type="entry name" value="Matrin/U1-like-C_Znf_C2H2"/>
</dbReference>
<dbReference type="SUPFAM" id="SSF55271">
    <property type="entry name" value="DNA repair protein MutS, domain I"/>
    <property type="match status" value="1"/>
</dbReference>
<dbReference type="EMBL" id="CAJGYO010000003">
    <property type="protein sequence ID" value="CAD6219245.1"/>
    <property type="molecule type" value="Genomic_DNA"/>
</dbReference>
<dbReference type="InterPro" id="IPR007695">
    <property type="entry name" value="DNA_mismatch_repair_MutS-lik_N"/>
</dbReference>
<dbReference type="PANTHER" id="PTHR47487">
    <property type="entry name" value="OS06G0651300 PROTEIN-RELATED"/>
    <property type="match status" value="1"/>
</dbReference>
<feature type="compositionally biased region" description="Low complexity" evidence="1">
    <location>
        <begin position="1"/>
        <end position="12"/>
    </location>
</feature>
<feature type="compositionally biased region" description="Low complexity" evidence="1">
    <location>
        <begin position="222"/>
        <end position="244"/>
    </location>
</feature>
<feature type="region of interest" description="Disordered" evidence="1">
    <location>
        <begin position="1"/>
        <end position="251"/>
    </location>
</feature>
<dbReference type="InterPro" id="IPR016151">
    <property type="entry name" value="DNA_mismatch_repair_MutS_N"/>
</dbReference>
<dbReference type="GO" id="GO:0006298">
    <property type="term" value="P:mismatch repair"/>
    <property type="evidence" value="ECO:0007669"/>
    <property type="project" value="InterPro"/>
</dbReference>
<feature type="compositionally biased region" description="Basic and acidic residues" evidence="1">
    <location>
        <begin position="764"/>
        <end position="773"/>
    </location>
</feature>
<evidence type="ECO:0000259" key="2">
    <source>
        <dbReference type="PROSITE" id="PS00028"/>
    </source>
</evidence>
<gene>
    <name evidence="3" type="ORF">NCGR_LOCUS12984</name>
</gene>
<dbReference type="AlphaFoldDB" id="A0A811N7Y8"/>
<dbReference type="Pfam" id="PF01624">
    <property type="entry name" value="MutS_I"/>
    <property type="match status" value="1"/>
</dbReference>